<accession>A0AA48W5Z8</accession>
<dbReference type="EMBL" id="CP065053">
    <property type="protein sequence ID" value="QPI47472.1"/>
    <property type="molecule type" value="Genomic_DNA"/>
</dbReference>
<dbReference type="InterPro" id="IPR018392">
    <property type="entry name" value="LysM"/>
</dbReference>
<dbReference type="Gene3D" id="3.10.350.10">
    <property type="entry name" value="LysM domain"/>
    <property type="match status" value="1"/>
</dbReference>
<evidence type="ECO:0000313" key="5">
    <source>
        <dbReference type="Proteomes" id="UP000662888"/>
    </source>
</evidence>
<dbReference type="Pfam" id="PF05593">
    <property type="entry name" value="RHS_repeat"/>
    <property type="match status" value="2"/>
</dbReference>
<keyword evidence="2" id="KW-1133">Transmembrane helix</keyword>
<name>A0AA48W5Z8_9BURK</name>
<proteinExistence type="predicted"/>
<dbReference type="PANTHER" id="PTHR32305:SF15">
    <property type="entry name" value="PROTEIN RHSA-RELATED"/>
    <property type="match status" value="1"/>
</dbReference>
<feature type="transmembrane region" description="Helical" evidence="2">
    <location>
        <begin position="1406"/>
        <end position="1423"/>
    </location>
</feature>
<dbReference type="Pfam" id="PF25023">
    <property type="entry name" value="TEN_YD-shell"/>
    <property type="match status" value="1"/>
</dbReference>
<dbReference type="InterPro" id="IPR036779">
    <property type="entry name" value="LysM_dom_sf"/>
</dbReference>
<dbReference type="InterPro" id="IPR050708">
    <property type="entry name" value="T6SS_VgrG/RHS"/>
</dbReference>
<dbReference type="PROSITE" id="PS51782">
    <property type="entry name" value="LYSM"/>
    <property type="match status" value="1"/>
</dbReference>
<dbReference type="CDD" id="cd00118">
    <property type="entry name" value="LysM"/>
    <property type="match status" value="1"/>
</dbReference>
<evidence type="ECO:0000313" key="4">
    <source>
        <dbReference type="EMBL" id="QPI47472.1"/>
    </source>
</evidence>
<dbReference type="InterPro" id="IPR006530">
    <property type="entry name" value="YD"/>
</dbReference>
<dbReference type="PANTHER" id="PTHR32305">
    <property type="match status" value="1"/>
</dbReference>
<dbReference type="SMART" id="SM00257">
    <property type="entry name" value="LysM"/>
    <property type="match status" value="1"/>
</dbReference>
<keyword evidence="1" id="KW-0677">Repeat</keyword>
<feature type="domain" description="LysM" evidence="3">
    <location>
        <begin position="1317"/>
        <end position="1364"/>
    </location>
</feature>
<feature type="transmembrane region" description="Helical" evidence="2">
    <location>
        <begin position="1430"/>
        <end position="1453"/>
    </location>
</feature>
<dbReference type="InterPro" id="IPR031325">
    <property type="entry name" value="RHS_repeat"/>
</dbReference>
<dbReference type="InterPro" id="IPR056823">
    <property type="entry name" value="TEN-like_YD-shell"/>
</dbReference>
<dbReference type="Proteomes" id="UP000662888">
    <property type="component" value="Chromosome"/>
</dbReference>
<protein>
    <submittedName>
        <fullName evidence="4">LysM peptidoglycan-binding domain-containing protein</fullName>
    </submittedName>
</protein>
<keyword evidence="2" id="KW-0472">Membrane</keyword>
<dbReference type="Gene3D" id="2.180.10.10">
    <property type="entry name" value="RHS repeat-associated core"/>
    <property type="match status" value="2"/>
</dbReference>
<evidence type="ECO:0000256" key="1">
    <source>
        <dbReference type="ARBA" id="ARBA00022737"/>
    </source>
</evidence>
<keyword evidence="5" id="KW-1185">Reference proteome</keyword>
<sequence length="1684" mass="179141">MISYILWDSASHADPAAYAHQTEQSTNLASNTGKTVIPRPAYGSAVFYRVVTQDSAGNRIYTSEQKVVMPVRVDDIQVYRPDPASMRVRVKFDGGVVAPDLLYGTRGNANTVLQMSLSGDGYYEATLPLQGDSNNIGFKLQWTGTDGATFASAEKPFQAPNDRVSSYTTTTEKLVDGGVQLNYSVNPGIKYSLITAQWRVAGSGAAFAVTGAADGVVTLGGDTPLVAGTSYEVLVKGVSATGVETLIDHVIVTPAGIADKSVSFSATSWAPPPIGNNEVVVASGQPVKTERFEGRIIAHMGSNPYTTVGLYYSNKVAEAHSVSTSPAVWQEWEPKPVWHSDLNGGHYVDEGKWVQKGHDITYNATLTGAEIARAAYGLHLSWRDSSNGDGLTFTNDVMMNDLGGGNYRFKAEHVPLSVTSHDYKIWYMDNEGREVIVEWNRAATNAASTDSGYSDLVLAHEQGASVSGNVFANGTYIGQMSSADMITGMVLQSTDTGLAGARLDAGPVAAGHAIETTYNALNAKTGSTEADGVWREYRVDARGNAVQTVTLGVKGGAHGSSAYAQYDLRGNKVAQFDTAFVPAGEGALRHPVTRYDYDYLGHVIAQTDAYGYVTTSVFDAAGNKISATDAAGHVKTYGYDALGHNVQVSDQMTPASVYTSYTRYDKAGNAVEQTDATGRSTYYGRDGFGRLTSVQVGTLDPSHPELHQPTVLTYDGQNHVLRQGNVEFTYDSRGNRISEHDAGNDNAHRRTMAYDKMGRVISVTTYSGWATGTTAYRAYDVFGNLVSTTDAGGKTDQSVFGDFGRLMRSIDADGNAVVFSYDELGRQTGETSVNTGRNIRRTYDDAGQLTEINDLGTGVSTRYTYDLMGRKAGETVSGAVDVEGRAHNRALDYAFDAMGRMTHWKDAVTGMEETITYDGMGNQVRVQGSGGGTAIDHGTVYDAAGRVEHLLNGGAVVGTYTYDPSGNRSSYRQANGSTTIYSYDAQNRPIQAYTQEAPTSWTITDDDTRYYGGHDGAGNIVYKNATVQDALKAIALRNYADLTRWTKIAADNGLTDFGADAYATLSGRTLVLTNERSIDWKYDAVGNNTAYEERKNGAIWNGTVKTFDDASNMLTSRTETRLKMEFDNGYMPYTSSDGFHAMSVVEAISRGSNTAPYVKHESENQDITQEFNGSGKLSRSTLRTSGGKVNKTYNYLYDYFGDGREKSIRAFGDGKGNANFVYNADNKLISMNQGKGDGLDRDEMSYYVYDNADHILSKLHDDGHSAGRDRIDYMYAQGNAVAETGTSIKDGSYTVMDSKNYALFQNFDKEFPSGGMQSYTVKGGESLQNIADSMYGNASLWYLIADANGLSGNETLKAGQVLRVPSSSQSGTIDSAAHKVYSDSEIIGSKLPNLKSNPPKKSGCSSFLQVLVIIVAIVASCILGPQMLLLANAALGAGAVATVAAAALTGAAVSVVTQVVSIATGLQESFSWKAVAKGALAGALTAGIAGGGAVAGESIGTTMLNGALQNIATQGVNMITGEQKKFSWKSVAAAGLTAGVTKGLGDMLNTPGVEASDFSKFATSTAGTITQQLVMNGKVDWRSMGVNLVMTQVGSAIGGITGTTGVPGALGQGLIGAIGARLNKQDAWAGAIGGVVGSAVGQLVPRALDAFGINPRGLTDAYKDEPELNESPYVWGLVGSCTHP</sequence>
<dbReference type="Pfam" id="PF01476">
    <property type="entry name" value="LysM"/>
    <property type="match status" value="1"/>
</dbReference>
<dbReference type="NCBIfam" id="TIGR01643">
    <property type="entry name" value="YD_repeat_2x"/>
    <property type="match status" value="1"/>
</dbReference>
<evidence type="ECO:0000259" key="3">
    <source>
        <dbReference type="PROSITE" id="PS51782"/>
    </source>
</evidence>
<gene>
    <name evidence="4" type="ORF">IV454_17830</name>
</gene>
<evidence type="ECO:0000256" key="2">
    <source>
        <dbReference type="SAM" id="Phobius"/>
    </source>
</evidence>
<keyword evidence="2" id="KW-0812">Transmembrane</keyword>
<reference evidence="4 5" key="1">
    <citation type="submission" date="2020-11" db="EMBL/GenBank/DDBJ databases">
        <authorList>
            <person name="Sun Q."/>
        </authorList>
    </citation>
    <scope>NUCLEOTIDE SEQUENCE [LARGE SCALE GENOMIC DNA]</scope>
    <source>
        <strain evidence="4 5">P8398</strain>
    </source>
</reference>
<organism evidence="4 5">
    <name type="scientific">Massilia antarctica</name>
    <dbReference type="NCBI Taxonomy" id="2765360"/>
    <lineage>
        <taxon>Bacteria</taxon>
        <taxon>Pseudomonadati</taxon>
        <taxon>Pseudomonadota</taxon>
        <taxon>Betaproteobacteria</taxon>
        <taxon>Burkholderiales</taxon>
        <taxon>Oxalobacteraceae</taxon>
        <taxon>Telluria group</taxon>
        <taxon>Massilia</taxon>
    </lineage>
</organism>